<name>A0A1A9QB26_9MOLU</name>
<protein>
    <submittedName>
        <fullName evidence="2">Uncharacterized protein</fullName>
    </submittedName>
</protein>
<keyword evidence="1" id="KW-0812">Transmembrane</keyword>
<evidence type="ECO:0000313" key="2">
    <source>
        <dbReference type="EMBL" id="OAL09752.1"/>
    </source>
</evidence>
<keyword evidence="3" id="KW-1185">Reference proteome</keyword>
<proteinExistence type="predicted"/>
<keyword evidence="1" id="KW-0472">Membrane</keyword>
<evidence type="ECO:0000313" key="3">
    <source>
        <dbReference type="Proteomes" id="UP000077623"/>
    </source>
</evidence>
<sequence>MDNIAKSLIGLAITGITATGGYYGWQSLNSSDLSTQKGWGEANSEWFDTKYKDFKEKVNASENRPLWDEWLKLQQKFMNGKSLSEHQLGQKLKEWCGSENPNPAVDNAFAKVKAECVNL</sequence>
<feature type="transmembrane region" description="Helical" evidence="1">
    <location>
        <begin position="7"/>
        <end position="25"/>
    </location>
</feature>
<dbReference type="EMBL" id="LWUJ01000015">
    <property type="protein sequence ID" value="OAL09752.1"/>
    <property type="molecule type" value="Genomic_DNA"/>
</dbReference>
<reference evidence="3" key="1">
    <citation type="submission" date="2016-04" db="EMBL/GenBank/DDBJ databases">
        <authorList>
            <person name="Quiroz-Castaneda R.E."/>
            <person name="Martinez-Ocampo F."/>
        </authorList>
    </citation>
    <scope>NUCLEOTIDE SEQUENCE [LARGE SCALE GENOMIC DNA]</scope>
    <source>
        <strain evidence="3">INIFAP01</strain>
    </source>
</reference>
<dbReference type="AlphaFoldDB" id="A0A1A9QB26"/>
<gene>
    <name evidence="2" type="ORF">A6V39_05305</name>
</gene>
<dbReference type="RefSeq" id="WP_187150700.1">
    <property type="nucleotide sequence ID" value="NZ_LWUJ01000015.1"/>
</dbReference>
<accession>A0A1A9QB26</accession>
<keyword evidence="1" id="KW-1133">Transmembrane helix</keyword>
<dbReference type="Proteomes" id="UP000077623">
    <property type="component" value="Unassembled WGS sequence"/>
</dbReference>
<organism evidence="2 3">
    <name type="scientific">Candidatus Mycoplasma haematobovis</name>
    <dbReference type="NCBI Taxonomy" id="432608"/>
    <lineage>
        <taxon>Bacteria</taxon>
        <taxon>Bacillati</taxon>
        <taxon>Mycoplasmatota</taxon>
        <taxon>Mollicutes</taxon>
        <taxon>Mycoplasmataceae</taxon>
        <taxon>Mycoplasma</taxon>
    </lineage>
</organism>
<comment type="caution">
    <text evidence="2">The sequence shown here is derived from an EMBL/GenBank/DDBJ whole genome shotgun (WGS) entry which is preliminary data.</text>
</comment>
<evidence type="ECO:0000256" key="1">
    <source>
        <dbReference type="SAM" id="Phobius"/>
    </source>
</evidence>